<sequence>MDRAILQILGCCAVPGESRLRAASADKRKMKTAAFALDDGARTIDLQAGDG</sequence>
<gene>
    <name evidence="1" type="ORF">F8B43_4586</name>
</gene>
<proteinExistence type="predicted"/>
<comment type="caution">
    <text evidence="1">The sequence shown here is derived from an EMBL/GenBank/DDBJ whole genome shotgun (WGS) entry which is preliminary data.</text>
</comment>
<name>A0A833J2K5_9HYPH</name>
<organism evidence="1 2">
    <name type="scientific">Methylorubrum populi</name>
    <dbReference type="NCBI Taxonomy" id="223967"/>
    <lineage>
        <taxon>Bacteria</taxon>
        <taxon>Pseudomonadati</taxon>
        <taxon>Pseudomonadota</taxon>
        <taxon>Alphaproteobacteria</taxon>
        <taxon>Hyphomicrobiales</taxon>
        <taxon>Methylobacteriaceae</taxon>
        <taxon>Methylorubrum</taxon>
    </lineage>
</organism>
<evidence type="ECO:0000313" key="2">
    <source>
        <dbReference type="Proteomes" id="UP000469949"/>
    </source>
</evidence>
<dbReference type="AlphaFoldDB" id="A0A833J2K5"/>
<dbReference type="Proteomes" id="UP000469949">
    <property type="component" value="Unassembled WGS sequence"/>
</dbReference>
<evidence type="ECO:0000313" key="1">
    <source>
        <dbReference type="EMBL" id="KAB7783292.1"/>
    </source>
</evidence>
<accession>A0A833J2K5</accession>
<reference evidence="1 2" key="1">
    <citation type="submission" date="2019-10" db="EMBL/GenBank/DDBJ databases">
        <title>Draft Genome Sequence of the Caffeine Degrading Methylotroph Methylorubrum populi PINKEL.</title>
        <authorList>
            <person name="Dawson S.C."/>
            <person name="Zhang X."/>
            <person name="Wright M.E."/>
            <person name="Sharma G."/>
            <person name="Langner J.T."/>
            <person name="Ditty J.L."/>
            <person name="Subuyuj G.A."/>
        </authorList>
    </citation>
    <scope>NUCLEOTIDE SEQUENCE [LARGE SCALE GENOMIC DNA]</scope>
    <source>
        <strain evidence="1 2">Pinkel</strain>
    </source>
</reference>
<dbReference type="EMBL" id="WEKV01000018">
    <property type="protein sequence ID" value="KAB7783292.1"/>
    <property type="molecule type" value="Genomic_DNA"/>
</dbReference>
<protein>
    <submittedName>
        <fullName evidence="1">Uncharacterized protein</fullName>
    </submittedName>
</protein>